<gene>
    <name evidence="7" type="ORF">KUF71_002975</name>
</gene>
<dbReference type="InterPro" id="IPR029058">
    <property type="entry name" value="AB_hydrolase_fold"/>
</dbReference>
<proteinExistence type="inferred from homology"/>
<dbReference type="Gene3D" id="1.20.120.980">
    <property type="entry name" value="Serine carboxypeptidase S28, SKS domain"/>
    <property type="match status" value="1"/>
</dbReference>
<dbReference type="PANTHER" id="PTHR11010">
    <property type="entry name" value="PROTEASE S28 PRO-X CARBOXYPEPTIDASE-RELATED"/>
    <property type="match status" value="1"/>
</dbReference>
<keyword evidence="4" id="KW-0378">Hydrolase</keyword>
<evidence type="ECO:0000256" key="1">
    <source>
        <dbReference type="ARBA" id="ARBA00011079"/>
    </source>
</evidence>
<evidence type="ECO:0000256" key="5">
    <source>
        <dbReference type="ARBA" id="ARBA00023180"/>
    </source>
</evidence>
<dbReference type="SUPFAM" id="SSF53474">
    <property type="entry name" value="alpha/beta-Hydrolases"/>
    <property type="match status" value="1"/>
</dbReference>
<protein>
    <submittedName>
        <fullName evidence="7">Serine protease K12H4.7</fullName>
    </submittedName>
</protein>
<dbReference type="EMBL" id="JAHWGI010000011">
    <property type="protein sequence ID" value="KAK3907476.1"/>
    <property type="molecule type" value="Genomic_DNA"/>
</dbReference>
<dbReference type="GO" id="GO:0006508">
    <property type="term" value="P:proteolysis"/>
    <property type="evidence" value="ECO:0007669"/>
    <property type="project" value="UniProtKB-KW"/>
</dbReference>
<dbReference type="InterPro" id="IPR042269">
    <property type="entry name" value="Ser_carbopepase_S28_SKS"/>
</dbReference>
<keyword evidence="2 7" id="KW-0645">Protease</keyword>
<reference evidence="7" key="2">
    <citation type="journal article" date="2023" name="BMC Genomics">
        <title>Pest status, molecular evolution, and epigenetic factors derived from the genome assembly of Frankliniella fusca, a thysanopteran phytovirus vector.</title>
        <authorList>
            <person name="Catto M.A."/>
            <person name="Labadie P.E."/>
            <person name="Jacobson A.L."/>
            <person name="Kennedy G.G."/>
            <person name="Srinivasan R."/>
            <person name="Hunt B.G."/>
        </authorList>
    </citation>
    <scope>NUCLEOTIDE SEQUENCE</scope>
    <source>
        <strain evidence="7">PL_HMW_Pooled</strain>
    </source>
</reference>
<sequence length="480" mass="51817">MPSARLLLLLAAAAAAATLVVGVLADTPAVQAATFAQQLDHFDARERSTWTQHYMKAGPFPAPGGEAADSSGTGPAVILLGGLEPVSAADLEQSHALEVAQQLNGVAFLLEHRFFGNSIPTPDMSLASLRYLSQAQALEDVASFIAHLRASGQVSADARVVLYGGLHAGSLAAWARLKYPHLVHAAVASSAPVRARAAYTEWMDVDMRVLERRGGSKCRRDVREAVAYVDETLRAAGGNKEVAKLFGLCAEPDKLDAETLFQRLTDSVTGAVDIQEMDMVQEVCYMFDVAPTARDKAQALGSIAGFGMSDEGCENVSYKKGIAAALLEGWGQAVSPYKEQLTDRLLLFLSCFEFGQFKALPAEWLNHYPVEISLQKCSDVFGKAFSRELLEEAILRTNTEFGAAQPDIRRVVFVYGQDDPYAALGVAEDLTDDHLAPVIEIPEARSCRDMPMSSAGDTQGVKDAREAIVKYIRQFLSMSP</sequence>
<name>A0AAE1L549_9NEOP</name>
<dbReference type="Gene3D" id="3.40.50.1820">
    <property type="entry name" value="alpha/beta hydrolase"/>
    <property type="match status" value="1"/>
</dbReference>
<feature type="chain" id="PRO_5042093633" evidence="6">
    <location>
        <begin position="26"/>
        <end position="480"/>
    </location>
</feature>
<dbReference type="PANTHER" id="PTHR11010:SF5">
    <property type="entry name" value="RE36938P-RELATED"/>
    <property type="match status" value="1"/>
</dbReference>
<dbReference type="AlphaFoldDB" id="A0AAE1L549"/>
<evidence type="ECO:0000256" key="3">
    <source>
        <dbReference type="ARBA" id="ARBA00022729"/>
    </source>
</evidence>
<keyword evidence="3 6" id="KW-0732">Signal</keyword>
<keyword evidence="5" id="KW-0325">Glycoprotein</keyword>
<evidence type="ECO:0000313" key="8">
    <source>
        <dbReference type="Proteomes" id="UP001219518"/>
    </source>
</evidence>
<keyword evidence="8" id="KW-1185">Reference proteome</keyword>
<dbReference type="Pfam" id="PF05577">
    <property type="entry name" value="Peptidase_S28"/>
    <property type="match status" value="1"/>
</dbReference>
<comment type="caution">
    <text evidence="7">The sequence shown here is derived from an EMBL/GenBank/DDBJ whole genome shotgun (WGS) entry which is preliminary data.</text>
</comment>
<evidence type="ECO:0000256" key="6">
    <source>
        <dbReference type="SAM" id="SignalP"/>
    </source>
</evidence>
<evidence type="ECO:0000256" key="4">
    <source>
        <dbReference type="ARBA" id="ARBA00022801"/>
    </source>
</evidence>
<dbReference type="Proteomes" id="UP001219518">
    <property type="component" value="Unassembled WGS sequence"/>
</dbReference>
<evidence type="ECO:0000256" key="2">
    <source>
        <dbReference type="ARBA" id="ARBA00022670"/>
    </source>
</evidence>
<evidence type="ECO:0000313" key="7">
    <source>
        <dbReference type="EMBL" id="KAK3907476.1"/>
    </source>
</evidence>
<accession>A0AAE1L549</accession>
<dbReference type="GO" id="GO:0008239">
    <property type="term" value="F:dipeptidyl-peptidase activity"/>
    <property type="evidence" value="ECO:0007669"/>
    <property type="project" value="TreeGrafter"/>
</dbReference>
<reference evidence="7" key="1">
    <citation type="submission" date="2021-07" db="EMBL/GenBank/DDBJ databases">
        <authorList>
            <person name="Catto M.A."/>
            <person name="Jacobson A."/>
            <person name="Kennedy G."/>
            <person name="Labadie P."/>
            <person name="Hunt B.G."/>
            <person name="Srinivasan R."/>
        </authorList>
    </citation>
    <scope>NUCLEOTIDE SEQUENCE</scope>
    <source>
        <strain evidence="7">PL_HMW_Pooled</strain>
        <tissue evidence="7">Head</tissue>
    </source>
</reference>
<organism evidence="7 8">
    <name type="scientific">Frankliniella fusca</name>
    <dbReference type="NCBI Taxonomy" id="407009"/>
    <lineage>
        <taxon>Eukaryota</taxon>
        <taxon>Metazoa</taxon>
        <taxon>Ecdysozoa</taxon>
        <taxon>Arthropoda</taxon>
        <taxon>Hexapoda</taxon>
        <taxon>Insecta</taxon>
        <taxon>Pterygota</taxon>
        <taxon>Neoptera</taxon>
        <taxon>Paraneoptera</taxon>
        <taxon>Thysanoptera</taxon>
        <taxon>Terebrantia</taxon>
        <taxon>Thripoidea</taxon>
        <taxon>Thripidae</taxon>
        <taxon>Frankliniella</taxon>
    </lineage>
</organism>
<dbReference type="GO" id="GO:0070008">
    <property type="term" value="F:serine-type exopeptidase activity"/>
    <property type="evidence" value="ECO:0007669"/>
    <property type="project" value="InterPro"/>
</dbReference>
<feature type="signal peptide" evidence="6">
    <location>
        <begin position="1"/>
        <end position="25"/>
    </location>
</feature>
<comment type="similarity">
    <text evidence="1">Belongs to the peptidase S28 family.</text>
</comment>
<dbReference type="InterPro" id="IPR008758">
    <property type="entry name" value="Peptidase_S28"/>
</dbReference>